<evidence type="ECO:0000256" key="2">
    <source>
        <dbReference type="SAM" id="Coils"/>
    </source>
</evidence>
<dbReference type="NCBIfam" id="TIGR01076">
    <property type="entry name" value="sortase_fam"/>
    <property type="match status" value="1"/>
</dbReference>
<accession>A0A7C5Z327</accession>
<evidence type="ECO:0000313" key="4">
    <source>
        <dbReference type="EMBL" id="HHR91999.1"/>
    </source>
</evidence>
<keyword evidence="3" id="KW-1133">Transmembrane helix</keyword>
<feature type="transmembrane region" description="Helical" evidence="3">
    <location>
        <begin position="47"/>
        <end position="68"/>
    </location>
</feature>
<organism evidence="4">
    <name type="scientific">candidate division CPR3 bacterium</name>
    <dbReference type="NCBI Taxonomy" id="2268181"/>
    <lineage>
        <taxon>Bacteria</taxon>
        <taxon>Bacteria division CPR3</taxon>
    </lineage>
</organism>
<dbReference type="GO" id="GO:0016787">
    <property type="term" value="F:hydrolase activity"/>
    <property type="evidence" value="ECO:0007669"/>
    <property type="project" value="UniProtKB-KW"/>
</dbReference>
<dbReference type="InterPro" id="IPR023365">
    <property type="entry name" value="Sortase_dom-sf"/>
</dbReference>
<proteinExistence type="predicted"/>
<feature type="coiled-coil region" evidence="2">
    <location>
        <begin position="11"/>
        <end position="45"/>
    </location>
</feature>
<evidence type="ECO:0000256" key="3">
    <source>
        <dbReference type="SAM" id="Phobius"/>
    </source>
</evidence>
<keyword evidence="2" id="KW-0175">Coiled coil</keyword>
<evidence type="ECO:0000256" key="1">
    <source>
        <dbReference type="ARBA" id="ARBA00022801"/>
    </source>
</evidence>
<keyword evidence="3" id="KW-0812">Transmembrane</keyword>
<keyword evidence="3" id="KW-0472">Membrane</keyword>
<dbReference type="Gene3D" id="2.40.260.10">
    <property type="entry name" value="Sortase"/>
    <property type="match status" value="1"/>
</dbReference>
<dbReference type="Pfam" id="PF04203">
    <property type="entry name" value="Sortase"/>
    <property type="match status" value="1"/>
</dbReference>
<comment type="caution">
    <text evidence="4">The sequence shown here is derived from an EMBL/GenBank/DDBJ whole genome shotgun (WGS) entry which is preliminary data.</text>
</comment>
<keyword evidence="1" id="KW-0378">Hydrolase</keyword>
<protein>
    <submittedName>
        <fullName evidence="4">Sortase</fullName>
    </submittedName>
</protein>
<dbReference type="InterPro" id="IPR005754">
    <property type="entry name" value="Sortase"/>
</dbReference>
<dbReference type="AlphaFoldDB" id="A0A7C5Z327"/>
<name>A0A7C5Z327_UNCC3</name>
<dbReference type="EMBL" id="DRVY01000017">
    <property type="protein sequence ID" value="HHR91999.1"/>
    <property type="molecule type" value="Genomic_DNA"/>
</dbReference>
<reference evidence="4" key="1">
    <citation type="journal article" date="2020" name="mSystems">
        <title>Genome- and Community-Level Interaction Insights into Carbon Utilization and Element Cycling Functions of Hydrothermarchaeota in Hydrothermal Sediment.</title>
        <authorList>
            <person name="Zhou Z."/>
            <person name="Liu Y."/>
            <person name="Xu W."/>
            <person name="Pan J."/>
            <person name="Luo Z.H."/>
            <person name="Li M."/>
        </authorList>
    </citation>
    <scope>NUCLEOTIDE SEQUENCE [LARGE SCALE GENOMIC DNA]</scope>
    <source>
        <strain evidence="4">SpSt-1042</strain>
    </source>
</reference>
<gene>
    <name evidence="4" type="ORF">ENL96_00600</name>
</gene>
<sequence>MDKIKIYKKAFVNYEQILAESKKRLREIEREQEEKKKKVRSITVRKVIKALSFCFIGLGTVILIYSFYPYIFHFLNKVILFGPKSKEVVSLGNDPSVLSVQSRYSPQYFSNVDKNIAIISKELENNLSDYSNLQGFFYLSIPKLGFEKLPVQLNVESYDKASYEKVLKNYLAHFKGSSIPDKPGTTFVYGHSSPEWYAKINPKSVTTAFTFLPKLTIGDSISVEYNGHTYNYTVVKIKEVDPYDLSPVFQNDGRKLLALMTCIPVGIGTDRLIVVAEQI</sequence>
<dbReference type="SUPFAM" id="SSF63817">
    <property type="entry name" value="Sortase"/>
    <property type="match status" value="1"/>
</dbReference>